<dbReference type="AlphaFoldDB" id="A0A5M9ZCK0"/>
<evidence type="ECO:0000313" key="1">
    <source>
        <dbReference type="EMBL" id="KAA8816493.1"/>
    </source>
</evidence>
<evidence type="ECO:0000313" key="2">
    <source>
        <dbReference type="Proteomes" id="UP000326060"/>
    </source>
</evidence>
<name>A0A5M9ZCK0_9BIFI</name>
<dbReference type="Proteomes" id="UP000326060">
    <property type="component" value="Unassembled WGS sequence"/>
</dbReference>
<gene>
    <name evidence="1" type="ORF">EMB92_06205</name>
</gene>
<organism evidence="1 2">
    <name type="scientific">Bifidobacterium callitrichos</name>
    <dbReference type="NCBI Taxonomy" id="762209"/>
    <lineage>
        <taxon>Bacteria</taxon>
        <taxon>Bacillati</taxon>
        <taxon>Actinomycetota</taxon>
        <taxon>Actinomycetes</taxon>
        <taxon>Bifidobacteriales</taxon>
        <taxon>Bifidobacteriaceae</taxon>
        <taxon>Bifidobacterium</taxon>
    </lineage>
</organism>
<dbReference type="NCBIfam" id="TIGR02646">
    <property type="entry name" value="retron system putative HNH endonuclease"/>
    <property type="match status" value="1"/>
</dbReference>
<reference evidence="1 2" key="1">
    <citation type="journal article" date="2019" name="Syst. Appl. Microbiol.">
        <title>Characterization of Bifidobacterium species in feaces of the Egyptian fruit bat: Description of B. vespertilionis sp. nov. and B. rousetti sp. nov.</title>
        <authorList>
            <person name="Modesto M."/>
            <person name="Satti M."/>
            <person name="Watanabe K."/>
            <person name="Puglisi E."/>
            <person name="Morelli L."/>
            <person name="Huang C.-H."/>
            <person name="Liou J.-S."/>
            <person name="Miyashita M."/>
            <person name="Tamura T."/>
            <person name="Saito S."/>
            <person name="Mori K."/>
            <person name="Huang L."/>
            <person name="Sciavilla P."/>
            <person name="Sandri C."/>
            <person name="Spiezio C."/>
            <person name="Vitali F."/>
            <person name="Cavalieri D."/>
            <person name="Perpetuini G."/>
            <person name="Tofalo R."/>
            <person name="Bonetti A."/>
            <person name="Arita M."/>
            <person name="Mattarelli P."/>
        </authorList>
    </citation>
    <scope>NUCLEOTIDE SEQUENCE [LARGE SCALE GENOMIC DNA]</scope>
    <source>
        <strain evidence="1 2">RST27</strain>
    </source>
</reference>
<dbReference type="EMBL" id="RZJP01000002">
    <property type="protein sequence ID" value="KAA8816493.1"/>
    <property type="molecule type" value="Genomic_DNA"/>
</dbReference>
<dbReference type="InterPro" id="IPR013467">
    <property type="entry name" value="HNH78-like"/>
</dbReference>
<accession>A0A5M9ZCK0</accession>
<protein>
    <submittedName>
        <fullName evidence="1">TIGR02646 family protein</fullName>
    </submittedName>
</protein>
<sequence length="234" mass="26865">MLLLIWNEWTRIMLLINKHGAPNSLISNVKRLRAGEKTNSGSRQVQYRNLDPDVKHDIDAALIIEQGGLCAYCMSRISSETMHIEHYHAQHAGADDDDELSVRYDNMLAVCSGGEGNPRPQQTCDKHRGNEPLTVDPRREDHIRSITYKSDGTISSLNSDINKDLNVTLNLNMRQLKNDRAAALDTLKKQLLSHGSKKFIDMCRYYAQRYESQQKKTEYVGILLDYLHRKLQRQ</sequence>
<dbReference type="Gene3D" id="1.10.30.50">
    <property type="match status" value="1"/>
</dbReference>
<proteinExistence type="predicted"/>
<comment type="caution">
    <text evidence="1">The sequence shown here is derived from an EMBL/GenBank/DDBJ whole genome shotgun (WGS) entry which is preliminary data.</text>
</comment>